<dbReference type="InterPro" id="IPR021345">
    <property type="entry name" value="DUF2961"/>
</dbReference>
<accession>A0ABT4GFN2</accession>
<reference evidence="1 2" key="1">
    <citation type="submission" date="2022-05" db="EMBL/GenBank/DDBJ databases">
        <title>Genome Sequencing of Bee-Associated Microbes.</title>
        <authorList>
            <person name="Dunlap C."/>
        </authorList>
    </citation>
    <scope>NUCLEOTIDE SEQUENCE [LARGE SCALE GENOMIC DNA]</scope>
    <source>
        <strain evidence="1 2">NRRL B-14421</strain>
    </source>
</reference>
<comment type="caution">
    <text evidence="1">The sequence shown here is derived from an EMBL/GenBank/DDBJ whole genome shotgun (WGS) entry which is preliminary data.</text>
</comment>
<dbReference type="EMBL" id="JAMDMX010000058">
    <property type="protein sequence ID" value="MCY9694994.1"/>
    <property type="molecule type" value="Genomic_DNA"/>
</dbReference>
<protein>
    <submittedName>
        <fullName evidence="1">DUF2961 domain-containing protein</fullName>
    </submittedName>
</protein>
<evidence type="ECO:0000313" key="2">
    <source>
        <dbReference type="Proteomes" id="UP001527099"/>
    </source>
</evidence>
<dbReference type="RefSeq" id="WP_268616500.1">
    <property type="nucleotide sequence ID" value="NZ_JAMDMX010000058.1"/>
</dbReference>
<dbReference type="Pfam" id="PF11175">
    <property type="entry name" value="DUF2961"/>
    <property type="match status" value="1"/>
</dbReference>
<dbReference type="Gene3D" id="2.60.120.1390">
    <property type="match status" value="1"/>
</dbReference>
<name>A0ABT4GFN2_9BACL</name>
<proteinExistence type="predicted"/>
<evidence type="ECO:0000313" key="1">
    <source>
        <dbReference type="EMBL" id="MCY9694994.1"/>
    </source>
</evidence>
<organism evidence="1 2">
    <name type="scientific">Paenibacillus alginolyticus</name>
    <dbReference type="NCBI Taxonomy" id="59839"/>
    <lineage>
        <taxon>Bacteria</taxon>
        <taxon>Bacillati</taxon>
        <taxon>Bacillota</taxon>
        <taxon>Bacilli</taxon>
        <taxon>Bacillales</taxon>
        <taxon>Paenibacillaceae</taxon>
        <taxon>Paenibacillus</taxon>
    </lineage>
</organism>
<dbReference type="Proteomes" id="UP001527099">
    <property type="component" value="Unassembled WGS sequence"/>
</dbReference>
<sequence>MSQNQGFIHELSAAPFLTHGRTRWITAENPTGEKGQGGKAASNLGIARKGRPCITLPQGETVVLADIQGTGIVQHFWITCTNATSKGNFVLRDLVLRIYWDDEASPSVEVPLGDFFCNGFGERCKVNSQPIVVNPTGGMNCYFPMPFRQSAKITIENQHAEDIHGFFYQFHYELVDSLPENTAYFHAQWRRENITTEGKDYTILDGVKGKGKYVGTYLAWAALERYWWGEGEIKFYLDGDEEWPTLCGTGTEDYFGGAWCFYEKENGIPVEVPYSTPYLGYPFYSKSDTTLKEKFGEDSVPMHGLYRWHLPDPIHFESDLRVTIQQIGHNSRELFERTDDVASVAYWYQMEPHADFPLLLPVHRRWPR</sequence>
<gene>
    <name evidence="1" type="ORF">M5X19_19115</name>
</gene>
<keyword evidence="2" id="KW-1185">Reference proteome</keyword>